<dbReference type="InterPro" id="IPR003347">
    <property type="entry name" value="JmjC_dom"/>
</dbReference>
<dbReference type="Gene3D" id="2.60.120.650">
    <property type="entry name" value="Cupin"/>
    <property type="match status" value="1"/>
</dbReference>
<sequence length="398" mass="46187">MKIHHYIKEESFSKLIDAYKNKRPLHLKNALISDAIDSLMSWDQVNGLLRHARLTAPRFRVHKNGTQIPEIDYTAPRSLRRSDGYNKIVVEKLYEVLRNGGTLVIDAIDELCKSLDLFCFYFEQAYSERIQVNAYMSWGTEKGFATHWDDHDVFIFQISGRKNWFLFGNTRRSPLYTDLHTAESNSAPTDIKWNEVISKGDILYIPRGEWHHAIALDEPSLHLTFGINCTTGISFYSWLQEKLTALDIMRDDLPTLSTNQEIKEHDKKIKEAIINTLQSTFLTEYLQSKKITHNSRSYFSLPYAVENQALPKEENFSVRLNVSFIEDLQINTAQNVLTFKSAKKTYSFSLKTKSFFDLMLDYQSHPYQEILNNQDLKKEQLRNLLSSLVISGLATIEH</sequence>
<dbReference type="GO" id="GO:0046872">
    <property type="term" value="F:metal ion binding"/>
    <property type="evidence" value="ECO:0007669"/>
    <property type="project" value="UniProtKB-KW"/>
</dbReference>
<keyword evidence="2" id="KW-0479">Metal-binding</keyword>
<name>A0A8J7PR13_9PROT</name>
<dbReference type="SUPFAM" id="SSF51197">
    <property type="entry name" value="Clavaminate synthase-like"/>
    <property type="match status" value="1"/>
</dbReference>
<dbReference type="PANTHER" id="PTHR13096">
    <property type="entry name" value="MINA53 MYC INDUCED NUCLEAR ANTIGEN"/>
    <property type="match status" value="1"/>
</dbReference>
<evidence type="ECO:0000313" key="5">
    <source>
        <dbReference type="EMBL" id="MBN9413007.1"/>
    </source>
</evidence>
<dbReference type="AlphaFoldDB" id="A0A8J7PR13"/>
<evidence type="ECO:0000256" key="3">
    <source>
        <dbReference type="ARBA" id="ARBA00023004"/>
    </source>
</evidence>
<keyword evidence="3" id="KW-0408">Iron</keyword>
<dbReference type="Pfam" id="PF08007">
    <property type="entry name" value="JmjC_2"/>
    <property type="match status" value="1"/>
</dbReference>
<comment type="caution">
    <text evidence="5">The sequence shown here is derived from an EMBL/GenBank/DDBJ whole genome shotgun (WGS) entry which is preliminary data.</text>
</comment>
<accession>A0A8J7PR13</accession>
<dbReference type="PROSITE" id="PS51184">
    <property type="entry name" value="JMJC"/>
    <property type="match status" value="1"/>
</dbReference>
<protein>
    <recommendedName>
        <fullName evidence="4">JmjC domain-containing protein</fullName>
    </recommendedName>
</protein>
<evidence type="ECO:0000313" key="6">
    <source>
        <dbReference type="Proteomes" id="UP000664414"/>
    </source>
</evidence>
<feature type="domain" description="JmjC" evidence="4">
    <location>
        <begin position="92"/>
        <end position="244"/>
    </location>
</feature>
<gene>
    <name evidence="5" type="ORF">J0H12_03685</name>
</gene>
<comment type="cofactor">
    <cofactor evidence="1">
        <name>Fe(2+)</name>
        <dbReference type="ChEBI" id="CHEBI:29033"/>
    </cofactor>
</comment>
<dbReference type="InterPro" id="IPR039994">
    <property type="entry name" value="NO66-like"/>
</dbReference>
<dbReference type="Proteomes" id="UP000664414">
    <property type="component" value="Unassembled WGS sequence"/>
</dbReference>
<organism evidence="5 6">
    <name type="scientific">Candidatus Paracaedimonas acanthamoebae</name>
    <dbReference type="NCBI Taxonomy" id="244581"/>
    <lineage>
        <taxon>Bacteria</taxon>
        <taxon>Pseudomonadati</taxon>
        <taxon>Pseudomonadota</taxon>
        <taxon>Alphaproteobacteria</taxon>
        <taxon>Holosporales</taxon>
        <taxon>Caedimonadaceae</taxon>
        <taxon>Candidatus Paracaedimonas</taxon>
    </lineage>
</organism>
<reference evidence="5" key="1">
    <citation type="submission" date="2021-02" db="EMBL/GenBank/DDBJ databases">
        <title>Thiocyanate and organic carbon inputs drive convergent selection for specific autotrophic Afipia and Thiobacillus strains within complex microbiomes.</title>
        <authorList>
            <person name="Huddy R.J."/>
            <person name="Sachdeva R."/>
            <person name="Kadzinga F."/>
            <person name="Kantor R.S."/>
            <person name="Harrison S.T.L."/>
            <person name="Banfield J.F."/>
        </authorList>
    </citation>
    <scope>NUCLEOTIDE SEQUENCE</scope>
    <source>
        <strain evidence="5">SCN18_10_11_15_R4_P_38_20</strain>
    </source>
</reference>
<dbReference type="PANTHER" id="PTHR13096:SF8">
    <property type="entry name" value="RIBOSOMAL OXYGENASE 1"/>
    <property type="match status" value="1"/>
</dbReference>
<evidence type="ECO:0000256" key="2">
    <source>
        <dbReference type="ARBA" id="ARBA00022723"/>
    </source>
</evidence>
<evidence type="ECO:0000259" key="4">
    <source>
        <dbReference type="PROSITE" id="PS51184"/>
    </source>
</evidence>
<dbReference type="EMBL" id="JAFKGL010000015">
    <property type="protein sequence ID" value="MBN9413007.1"/>
    <property type="molecule type" value="Genomic_DNA"/>
</dbReference>
<proteinExistence type="predicted"/>
<evidence type="ECO:0000256" key="1">
    <source>
        <dbReference type="ARBA" id="ARBA00001954"/>
    </source>
</evidence>